<evidence type="ECO:0000313" key="2">
    <source>
        <dbReference type="Proteomes" id="UP000053105"/>
    </source>
</evidence>
<gene>
    <name evidence="1" type="ORF">WN51_06989</name>
</gene>
<dbReference type="Proteomes" id="UP000053105">
    <property type="component" value="Unassembled WGS sequence"/>
</dbReference>
<dbReference type="AlphaFoldDB" id="A0A0N1IT44"/>
<dbReference type="EMBL" id="KQ435915">
    <property type="protein sequence ID" value="KOX68821.1"/>
    <property type="molecule type" value="Genomic_DNA"/>
</dbReference>
<protein>
    <submittedName>
        <fullName evidence="1">Uncharacterized protein</fullName>
    </submittedName>
</protein>
<accession>A0A0N1IT44</accession>
<keyword evidence="2" id="KW-1185">Reference proteome</keyword>
<name>A0A0N1IT44_9HYME</name>
<reference evidence="1 2" key="1">
    <citation type="submission" date="2015-07" db="EMBL/GenBank/DDBJ databases">
        <title>The genome of Melipona quadrifasciata.</title>
        <authorList>
            <person name="Pan H."/>
            <person name="Kapheim K."/>
        </authorList>
    </citation>
    <scope>NUCLEOTIDE SEQUENCE [LARGE SCALE GENOMIC DNA]</scope>
    <source>
        <strain evidence="1">0111107301</strain>
        <tissue evidence="1">Whole body</tissue>
    </source>
</reference>
<evidence type="ECO:0000313" key="1">
    <source>
        <dbReference type="EMBL" id="KOX68821.1"/>
    </source>
</evidence>
<organism evidence="1 2">
    <name type="scientific">Melipona quadrifasciata</name>
    <dbReference type="NCBI Taxonomy" id="166423"/>
    <lineage>
        <taxon>Eukaryota</taxon>
        <taxon>Metazoa</taxon>
        <taxon>Ecdysozoa</taxon>
        <taxon>Arthropoda</taxon>
        <taxon>Hexapoda</taxon>
        <taxon>Insecta</taxon>
        <taxon>Pterygota</taxon>
        <taxon>Neoptera</taxon>
        <taxon>Endopterygota</taxon>
        <taxon>Hymenoptera</taxon>
        <taxon>Apocrita</taxon>
        <taxon>Aculeata</taxon>
        <taxon>Apoidea</taxon>
        <taxon>Anthophila</taxon>
        <taxon>Apidae</taxon>
        <taxon>Melipona</taxon>
    </lineage>
</organism>
<sequence length="240" mass="27515">MIDVLLPARHHVRLGSASEPHRECILLGFIVRTIKRNARDVCQKPKTPYLPNCHWERHKEKWSYIKADSNASRLSDLLTFQDVVRQQTKFEDYQECSHLRKFTFPIHFYASNRQEISTDQASEVATAVPGLVRQTARRGDGEITERQGAELDEITERTTVAELLLRAEAPDIVIAHVVPTTIVIVSCNGGLFLLHETELTVSIVIVNRDLKATTFSQSTDGRRKVEIDYREIEYFENILE</sequence>
<proteinExistence type="predicted"/>